<dbReference type="EC" id="1.4.3.5" evidence="8"/>
<sequence>MKARDLLRGLPVFPDELTPFDPSHAPDSPIDLFTQWLSSAVDDGVPAPHAVTVSTVDEDGHPDARVVILKDLDERGFSFATSSESPKGRHLQGTPFAALSFFWQPVGRQVRVRGPVTPGSAEENDADFRRRHPTARALVLAGRQSDVVGGGVDAAVERELDGIEDKGSATWTVYTVAPDSVEFWQADHERRHTRLRYIRSGEGWRREILWP</sequence>
<dbReference type="InterPro" id="IPR012349">
    <property type="entry name" value="Split_barrel_FMN-bd"/>
</dbReference>
<feature type="binding site" evidence="5">
    <location>
        <position position="109"/>
    </location>
    <ligand>
        <name>FMN</name>
        <dbReference type="ChEBI" id="CHEBI:58210"/>
    </ligand>
</feature>
<dbReference type="AlphaFoldDB" id="A0A846RTE7"/>
<evidence type="ECO:0000256" key="3">
    <source>
        <dbReference type="ARBA" id="ARBA00022643"/>
    </source>
</evidence>
<protein>
    <submittedName>
        <fullName evidence="8">Pyridoxamine 5'-phosphate oxidase</fullName>
        <ecNumber evidence="8">1.4.3.5</ecNumber>
    </submittedName>
</protein>
<feature type="domain" description="Pyridoxine 5'-phosphate oxidase dimerisation C-terminal" evidence="7">
    <location>
        <begin position="171"/>
        <end position="211"/>
    </location>
</feature>
<proteinExistence type="inferred from homology"/>
<feature type="binding site" evidence="5">
    <location>
        <position position="194"/>
    </location>
    <ligand>
        <name>FMN</name>
        <dbReference type="ChEBI" id="CHEBI:58210"/>
    </ligand>
</feature>
<dbReference type="Pfam" id="PF01243">
    <property type="entry name" value="PNPOx_N"/>
    <property type="match status" value="1"/>
</dbReference>
<dbReference type="SUPFAM" id="SSF50475">
    <property type="entry name" value="FMN-binding split barrel"/>
    <property type="match status" value="1"/>
</dbReference>
<dbReference type="GO" id="GO:0008615">
    <property type="term" value="P:pyridoxine biosynthetic process"/>
    <property type="evidence" value="ECO:0007669"/>
    <property type="project" value="InterPro"/>
</dbReference>
<dbReference type="PIRSF" id="PIRSF000190">
    <property type="entry name" value="Pyd_amn-ph_oxd"/>
    <property type="match status" value="1"/>
</dbReference>
<reference evidence="8 9" key="1">
    <citation type="submission" date="2020-03" db="EMBL/GenBank/DDBJ databases">
        <title>Sequencing the genomes of 1000 actinobacteria strains.</title>
        <authorList>
            <person name="Klenk H.-P."/>
        </authorList>
    </citation>
    <scope>NUCLEOTIDE SEQUENCE [LARGE SCALE GENOMIC DNA]</scope>
    <source>
        <strain evidence="8 9">DSM 16403</strain>
    </source>
</reference>
<evidence type="ECO:0000256" key="1">
    <source>
        <dbReference type="ARBA" id="ARBA00007301"/>
    </source>
</evidence>
<keyword evidence="2" id="KW-0285">Flavoprotein</keyword>
<dbReference type="Gene3D" id="2.30.110.10">
    <property type="entry name" value="Electron Transport, Fmn-binding Protein, Chain A"/>
    <property type="match status" value="1"/>
</dbReference>
<keyword evidence="9" id="KW-1185">Reference proteome</keyword>
<comment type="caution">
    <text evidence="8">The sequence shown here is derived from an EMBL/GenBank/DDBJ whole genome shotgun (WGS) entry which is preliminary data.</text>
</comment>
<dbReference type="GO" id="GO:0010181">
    <property type="term" value="F:FMN binding"/>
    <property type="evidence" value="ECO:0007669"/>
    <property type="project" value="InterPro"/>
</dbReference>
<dbReference type="InterPro" id="IPR000659">
    <property type="entry name" value="Pyridox_Oxase"/>
</dbReference>
<evidence type="ECO:0000313" key="9">
    <source>
        <dbReference type="Proteomes" id="UP000547458"/>
    </source>
</evidence>
<dbReference type="Proteomes" id="UP000547458">
    <property type="component" value="Unassembled WGS sequence"/>
</dbReference>
<dbReference type="NCBIfam" id="NF004231">
    <property type="entry name" value="PRK05679.1"/>
    <property type="match status" value="1"/>
</dbReference>
<feature type="domain" description="Pyridoxamine 5'-phosphate oxidase N-terminal" evidence="6">
    <location>
        <begin position="40"/>
        <end position="131"/>
    </location>
</feature>
<name>A0A846RTE7_9MICC</name>
<dbReference type="RefSeq" id="WP_167995106.1">
    <property type="nucleotide sequence ID" value="NZ_JAATJL010000001.1"/>
</dbReference>
<organism evidence="8 9">
    <name type="scientific">Arthrobacter pigmenti</name>
    <dbReference type="NCBI Taxonomy" id="271432"/>
    <lineage>
        <taxon>Bacteria</taxon>
        <taxon>Bacillati</taxon>
        <taxon>Actinomycetota</taxon>
        <taxon>Actinomycetes</taxon>
        <taxon>Micrococcales</taxon>
        <taxon>Micrococcaceae</taxon>
        <taxon>Arthrobacter</taxon>
    </lineage>
</organism>
<evidence type="ECO:0000256" key="2">
    <source>
        <dbReference type="ARBA" id="ARBA00022630"/>
    </source>
</evidence>
<gene>
    <name evidence="8" type="ORF">BJ994_002850</name>
</gene>
<feature type="binding site" evidence="5">
    <location>
        <position position="184"/>
    </location>
    <ligand>
        <name>FMN</name>
        <dbReference type="ChEBI" id="CHEBI:58210"/>
    </ligand>
</feature>
<evidence type="ECO:0000259" key="6">
    <source>
        <dbReference type="Pfam" id="PF01243"/>
    </source>
</evidence>
<dbReference type="GO" id="GO:0004733">
    <property type="term" value="F:pyridoxamine phosphate oxidase activity"/>
    <property type="evidence" value="ECO:0007669"/>
    <property type="project" value="UniProtKB-EC"/>
</dbReference>
<dbReference type="InterPro" id="IPR019576">
    <property type="entry name" value="Pyridoxamine_oxidase_dimer_C"/>
</dbReference>
<dbReference type="EMBL" id="JAATJL010000001">
    <property type="protein sequence ID" value="NJC23774.1"/>
    <property type="molecule type" value="Genomic_DNA"/>
</dbReference>
<feature type="binding site" evidence="5">
    <location>
        <begin position="65"/>
        <end position="70"/>
    </location>
    <ligand>
        <name>FMN</name>
        <dbReference type="ChEBI" id="CHEBI:58210"/>
    </ligand>
</feature>
<evidence type="ECO:0000256" key="4">
    <source>
        <dbReference type="ARBA" id="ARBA00023002"/>
    </source>
</evidence>
<evidence type="ECO:0000313" key="8">
    <source>
        <dbReference type="EMBL" id="NJC23774.1"/>
    </source>
</evidence>
<dbReference type="PANTHER" id="PTHR10851:SF0">
    <property type="entry name" value="PYRIDOXINE-5'-PHOSPHATE OXIDASE"/>
    <property type="match status" value="1"/>
</dbReference>
<comment type="similarity">
    <text evidence="1">Belongs to the pyridoxamine 5'-phosphate oxidase family.</text>
</comment>
<evidence type="ECO:0000259" key="7">
    <source>
        <dbReference type="Pfam" id="PF10590"/>
    </source>
</evidence>
<dbReference type="Pfam" id="PF10590">
    <property type="entry name" value="PNP_phzG_C"/>
    <property type="match status" value="1"/>
</dbReference>
<dbReference type="PANTHER" id="PTHR10851">
    <property type="entry name" value="PYRIDOXINE-5-PHOSPHATE OXIDASE"/>
    <property type="match status" value="1"/>
</dbReference>
<comment type="cofactor">
    <cofactor evidence="5">
        <name>FMN</name>
        <dbReference type="ChEBI" id="CHEBI:58210"/>
    </cofactor>
    <text evidence="5">Binds 1 FMN per subunit.</text>
</comment>
<keyword evidence="4 8" id="KW-0560">Oxidoreductase</keyword>
<accession>A0A846RTE7</accession>
<keyword evidence="3 5" id="KW-0288">FMN</keyword>
<feature type="binding site" evidence="5">
    <location>
        <position position="87"/>
    </location>
    <ligand>
        <name>FMN</name>
        <dbReference type="ChEBI" id="CHEBI:58210"/>
    </ligand>
</feature>
<evidence type="ECO:0000256" key="5">
    <source>
        <dbReference type="PIRSR" id="PIRSR000190-2"/>
    </source>
</evidence>
<feature type="binding site" evidence="5">
    <location>
        <begin position="144"/>
        <end position="145"/>
    </location>
    <ligand>
        <name>FMN</name>
        <dbReference type="ChEBI" id="CHEBI:58210"/>
    </ligand>
</feature>
<dbReference type="InterPro" id="IPR011576">
    <property type="entry name" value="Pyridox_Oxase_N"/>
</dbReference>